<dbReference type="Proteomes" id="UP000274822">
    <property type="component" value="Unassembled WGS sequence"/>
</dbReference>
<dbReference type="EMBL" id="RBNJ01011523">
    <property type="protein sequence ID" value="RUS25983.1"/>
    <property type="molecule type" value="Genomic_DNA"/>
</dbReference>
<name>A0A433Q881_9FUNG</name>
<evidence type="ECO:0000313" key="2">
    <source>
        <dbReference type="EMBL" id="RUS25983.1"/>
    </source>
</evidence>
<dbReference type="AlphaFoldDB" id="A0A433Q881"/>
<organism evidence="2 3">
    <name type="scientific">Jimgerdemannia flammicorona</name>
    <dbReference type="NCBI Taxonomy" id="994334"/>
    <lineage>
        <taxon>Eukaryota</taxon>
        <taxon>Fungi</taxon>
        <taxon>Fungi incertae sedis</taxon>
        <taxon>Mucoromycota</taxon>
        <taxon>Mucoromycotina</taxon>
        <taxon>Endogonomycetes</taxon>
        <taxon>Endogonales</taxon>
        <taxon>Endogonaceae</taxon>
        <taxon>Jimgerdemannia</taxon>
    </lineage>
</organism>
<keyword evidence="3" id="KW-1185">Reference proteome</keyword>
<sequence>MDIKKVEVSIEDVNSKIEKVEMKVEAVEDEIKEVKIKVKKIEVQIEKIEVQIANTSDDKELEQLRKELEQLCNKEKIHLECLQRLEQEQQGDLSLLKILLKSSLRHQHQAQAQFIDCNLLMLMC</sequence>
<keyword evidence="1" id="KW-0175">Coiled coil</keyword>
<protein>
    <submittedName>
        <fullName evidence="2">Uncharacterized protein</fullName>
    </submittedName>
</protein>
<dbReference type="Gene3D" id="1.10.287.1490">
    <property type="match status" value="1"/>
</dbReference>
<comment type="caution">
    <text evidence="2">The sequence shown here is derived from an EMBL/GenBank/DDBJ whole genome shotgun (WGS) entry which is preliminary data.</text>
</comment>
<gene>
    <name evidence="2" type="ORF">BC938DRAFT_471389</name>
</gene>
<proteinExistence type="predicted"/>
<evidence type="ECO:0000256" key="1">
    <source>
        <dbReference type="SAM" id="Coils"/>
    </source>
</evidence>
<evidence type="ECO:0000313" key="3">
    <source>
        <dbReference type="Proteomes" id="UP000274822"/>
    </source>
</evidence>
<feature type="coiled-coil region" evidence="1">
    <location>
        <begin position="3"/>
        <end position="85"/>
    </location>
</feature>
<accession>A0A433Q881</accession>
<reference evidence="2 3" key="1">
    <citation type="journal article" date="2018" name="New Phytol.">
        <title>Phylogenomics of Endogonaceae and evolution of mycorrhizas within Mucoromycota.</title>
        <authorList>
            <person name="Chang Y."/>
            <person name="Desiro A."/>
            <person name="Na H."/>
            <person name="Sandor L."/>
            <person name="Lipzen A."/>
            <person name="Clum A."/>
            <person name="Barry K."/>
            <person name="Grigoriev I.V."/>
            <person name="Martin F.M."/>
            <person name="Stajich J.E."/>
            <person name="Smith M.E."/>
            <person name="Bonito G."/>
            <person name="Spatafora J.W."/>
        </authorList>
    </citation>
    <scope>NUCLEOTIDE SEQUENCE [LARGE SCALE GENOMIC DNA]</scope>
    <source>
        <strain evidence="2 3">AD002</strain>
    </source>
</reference>